<evidence type="ECO:0000256" key="4">
    <source>
        <dbReference type="ARBA" id="ARBA00022857"/>
    </source>
</evidence>
<dbReference type="RefSeq" id="WP_379742852.1">
    <property type="nucleotide sequence ID" value="NZ_JBHSVN010000001.1"/>
</dbReference>
<dbReference type="GO" id="GO:0006730">
    <property type="term" value="P:one-carbon metabolic process"/>
    <property type="evidence" value="ECO:0007669"/>
    <property type="project" value="UniProtKB-KW"/>
</dbReference>
<dbReference type="Pfam" id="PF00186">
    <property type="entry name" value="DHFR_1"/>
    <property type="match status" value="1"/>
</dbReference>
<dbReference type="EMBL" id="JBHSXL010000006">
    <property type="protein sequence ID" value="MFC6892521.1"/>
    <property type="molecule type" value="Genomic_DNA"/>
</dbReference>
<dbReference type="Proteomes" id="UP001596296">
    <property type="component" value="Unassembled WGS sequence"/>
</dbReference>
<dbReference type="InterPro" id="IPR012259">
    <property type="entry name" value="DHFR"/>
</dbReference>
<dbReference type="EC" id="1.5.1.3" evidence="2"/>
<gene>
    <name evidence="7" type="ORF">ACFQE9_07850</name>
</gene>
<accession>A0ABD5UWK3</accession>
<keyword evidence="8" id="KW-1185">Reference proteome</keyword>
<dbReference type="InterPro" id="IPR024072">
    <property type="entry name" value="DHFR-like_dom_sf"/>
</dbReference>
<reference evidence="7 8" key="1">
    <citation type="journal article" date="2019" name="Int. J. Syst. Evol. Microbiol.">
        <title>The Global Catalogue of Microorganisms (GCM) 10K type strain sequencing project: providing services to taxonomists for standard genome sequencing and annotation.</title>
        <authorList>
            <consortium name="The Broad Institute Genomics Platform"/>
            <consortium name="The Broad Institute Genome Sequencing Center for Infectious Disease"/>
            <person name="Wu L."/>
            <person name="Ma J."/>
        </authorList>
    </citation>
    <scope>NUCLEOTIDE SEQUENCE [LARGE SCALE GENOMIC DNA]</scope>
    <source>
        <strain evidence="7 8">SKJ47</strain>
    </source>
</reference>
<evidence type="ECO:0000256" key="5">
    <source>
        <dbReference type="ARBA" id="ARBA00023002"/>
    </source>
</evidence>
<dbReference type="PRINTS" id="PR00070">
    <property type="entry name" value="DHFR"/>
</dbReference>
<dbReference type="Gene3D" id="3.40.430.10">
    <property type="entry name" value="Dihydrofolate Reductase, subunit A"/>
    <property type="match status" value="1"/>
</dbReference>
<evidence type="ECO:0000313" key="7">
    <source>
        <dbReference type="EMBL" id="MFC6892521.1"/>
    </source>
</evidence>
<keyword evidence="5 7" id="KW-0560">Oxidoreductase</keyword>
<dbReference type="PROSITE" id="PS51330">
    <property type="entry name" value="DHFR_2"/>
    <property type="match status" value="1"/>
</dbReference>
<dbReference type="CDD" id="cd00209">
    <property type="entry name" value="DHFR"/>
    <property type="match status" value="1"/>
</dbReference>
<keyword evidence="4" id="KW-0521">NADP</keyword>
<name>A0ABD5UWK3_9EURY</name>
<evidence type="ECO:0000256" key="1">
    <source>
        <dbReference type="ARBA" id="ARBA00004903"/>
    </source>
</evidence>
<evidence type="ECO:0000256" key="3">
    <source>
        <dbReference type="ARBA" id="ARBA00022563"/>
    </source>
</evidence>
<dbReference type="InterPro" id="IPR001796">
    <property type="entry name" value="DHFR_dom"/>
</dbReference>
<proteinExistence type="predicted"/>
<evidence type="ECO:0000256" key="2">
    <source>
        <dbReference type="ARBA" id="ARBA00012856"/>
    </source>
</evidence>
<comment type="caution">
    <text evidence="7">The sequence shown here is derived from an EMBL/GenBank/DDBJ whole genome shotgun (WGS) entry which is preliminary data.</text>
</comment>
<protein>
    <recommendedName>
        <fullName evidence="2">dihydrofolate reductase</fullName>
        <ecNumber evidence="2">1.5.1.3</ecNumber>
    </recommendedName>
</protein>
<keyword evidence="3" id="KW-0554">One-carbon metabolism</keyword>
<evidence type="ECO:0000259" key="6">
    <source>
        <dbReference type="PROSITE" id="PS51330"/>
    </source>
</evidence>
<dbReference type="PANTHER" id="PTHR48069:SF3">
    <property type="entry name" value="DIHYDROFOLATE REDUCTASE"/>
    <property type="match status" value="1"/>
</dbReference>
<dbReference type="AlphaFoldDB" id="A0ABD5UWK3"/>
<organism evidence="7 8">
    <name type="scientific">Halopenitus salinus</name>
    <dbReference type="NCBI Taxonomy" id="1198295"/>
    <lineage>
        <taxon>Archaea</taxon>
        <taxon>Methanobacteriati</taxon>
        <taxon>Methanobacteriota</taxon>
        <taxon>Stenosarchaea group</taxon>
        <taxon>Halobacteria</taxon>
        <taxon>Halobacteriales</taxon>
        <taxon>Haloferacaceae</taxon>
        <taxon>Halopenitus</taxon>
    </lineage>
</organism>
<dbReference type="GO" id="GO:0004146">
    <property type="term" value="F:dihydrofolate reductase activity"/>
    <property type="evidence" value="ECO:0007669"/>
    <property type="project" value="UniProtKB-EC"/>
</dbReference>
<dbReference type="SUPFAM" id="SSF53597">
    <property type="entry name" value="Dihydrofolate reductase-like"/>
    <property type="match status" value="1"/>
</dbReference>
<sequence length="190" mass="21200">MERTDRNPEIALVAAVDRDGAIGDGEDVPWEYPEDVEQYRERVEGNPVIVGRRTFDLIRRTPGDPVIVVSRDGTRASSDPRVSFATDPGRAMELALEGRRTNRVFVIGGEGIYRSFVPYATEAYVSEIPERSGGEAYFPYLGAGWDVAETIPYERFELVRYRNDSPEPVPELAADAEVAVLEGEEGRMDD</sequence>
<feature type="domain" description="DHFR" evidence="6">
    <location>
        <begin position="9"/>
        <end position="190"/>
    </location>
</feature>
<comment type="pathway">
    <text evidence="1">Cofactor biosynthesis; tetrahydrofolate biosynthesis; 5,6,7,8-tetrahydrofolate from 7,8-dihydrofolate: step 1/1.</text>
</comment>
<dbReference type="PANTHER" id="PTHR48069">
    <property type="entry name" value="DIHYDROFOLATE REDUCTASE"/>
    <property type="match status" value="1"/>
</dbReference>
<evidence type="ECO:0000313" key="8">
    <source>
        <dbReference type="Proteomes" id="UP001596296"/>
    </source>
</evidence>